<evidence type="ECO:0000313" key="3">
    <source>
        <dbReference type="Proteomes" id="UP001321473"/>
    </source>
</evidence>
<feature type="compositionally biased region" description="Low complexity" evidence="1">
    <location>
        <begin position="221"/>
        <end position="236"/>
    </location>
</feature>
<dbReference type="PROSITE" id="PS51885">
    <property type="entry name" value="NEPRILYSIN"/>
    <property type="match status" value="1"/>
</dbReference>
<feature type="region of interest" description="Disordered" evidence="1">
    <location>
        <begin position="296"/>
        <end position="315"/>
    </location>
</feature>
<gene>
    <name evidence="2" type="ORF">V5799_004348</name>
</gene>
<feature type="compositionally biased region" description="Polar residues" evidence="1">
    <location>
        <begin position="198"/>
        <end position="213"/>
    </location>
</feature>
<dbReference type="AlphaFoldDB" id="A0AAQ4D6D0"/>
<dbReference type="GO" id="GO:0005886">
    <property type="term" value="C:plasma membrane"/>
    <property type="evidence" value="ECO:0007669"/>
    <property type="project" value="TreeGrafter"/>
</dbReference>
<proteinExistence type="predicted"/>
<feature type="compositionally biased region" description="Polar residues" evidence="1">
    <location>
        <begin position="256"/>
        <end position="269"/>
    </location>
</feature>
<dbReference type="Proteomes" id="UP001321473">
    <property type="component" value="Unassembled WGS sequence"/>
</dbReference>
<feature type="compositionally biased region" description="Basic and acidic residues" evidence="1">
    <location>
        <begin position="239"/>
        <end position="255"/>
    </location>
</feature>
<keyword evidence="3" id="KW-1185">Reference proteome</keyword>
<sequence>MASSKDVSKAASMGSKSTSRTHRTKGGYRAGDKVLPASAKRANYVAPDSTNITTKSRVKNGSGGVSAKRAHKAASTGTKRAPRPVSKDKGGSAADSDGRRGTSGASRVGPTGGSGATPLRASGGSGGVPARTGAAARRVENKPKSAPTSSTAESGATSSASKRGAHSRGAKMSAKKAPIGPRSAKGGPRTPTAAGKNGSPTASTKLKNASGTDVTPVHTRSASGTTPTSGNGTPAGPEDDSKSAVEGTRSDERSTSEQVSWSEQETPQPILQRHRGEAYVPPGWFKPRESYSSEMEVESGVASSGEGSGSKGAAVSSTASHSFLRRITGAEGKHSARRRLALCTACCVLGACLASVAALFLLHTNDSSWDHSCKTQFCARAQQLMTPARGAPSPCDNFYGHVCFEFERRGMSFLEALRLRRKTDYHEHLLSMSNAAATGDATRKLALAHQNPSLRTMASQMRQSLESEEMTDFLEARSAHNDTVRVLTRAAVRMGIGTLFTVVESAVASDRRLHIVARKPRDYAFGISEKDKLLAHVDTLLRYLWRDKATDFTLRAIVGLATRLSKIPFKNEVWDEVENLEDYVPNPGNFMMGRMITDSVPANVHLHQHVSAVIVNSKIIARAYDILEGEERDTANLYLLVLFFDEYLKQVVGTRQTFQESLSCTLLGSKLFPPQYGASEAALFYDQTAARDLRDIFDHAKVTAAEHLGIHVQSVDLNLNILEPGSFRTDREALSGTHVHESHALNIVEGLKVTMTGMLRRVAEGKYGGEARSLVEAQFEGAFDYDARVSSLLVATQNLQPPFYCQNASVVQLSPRATQGDGSVPVPCEGDPLKPFLNYGLAATATVEAVLAFIIQKRQFKDVEERARCYKEQLDLSSDAPADALAIVRGAMGLSLALAMLKSQYRSKWRDLELDRENRTALQLLFHRHCLRHCDAPSKGNASAGFLTGEDKCHLALLNMEEFFRAYNCKRSAPMQPRISCPI</sequence>
<feature type="region of interest" description="Disordered" evidence="1">
    <location>
        <begin position="1"/>
        <end position="283"/>
    </location>
</feature>
<dbReference type="InterPro" id="IPR000718">
    <property type="entry name" value="Peptidase_M13"/>
</dbReference>
<dbReference type="GO" id="GO:0004222">
    <property type="term" value="F:metalloendopeptidase activity"/>
    <property type="evidence" value="ECO:0007669"/>
    <property type="project" value="InterPro"/>
</dbReference>
<dbReference type="PANTHER" id="PTHR11733">
    <property type="entry name" value="ZINC METALLOPROTEASE FAMILY M13 NEPRILYSIN-RELATED"/>
    <property type="match status" value="1"/>
</dbReference>
<name>A0AAQ4D6D0_AMBAM</name>
<reference evidence="2 3" key="1">
    <citation type="journal article" date="2023" name="Arcadia Sci">
        <title>De novo assembly of a long-read Amblyomma americanum tick genome.</title>
        <authorList>
            <person name="Chou S."/>
            <person name="Poskanzer K.E."/>
            <person name="Rollins M."/>
            <person name="Thuy-Boun P.S."/>
        </authorList>
    </citation>
    <scope>NUCLEOTIDE SEQUENCE [LARGE SCALE GENOMIC DNA]</scope>
    <source>
        <strain evidence="2">F_SG_1</strain>
        <tissue evidence="2">Salivary glands</tissue>
    </source>
</reference>
<feature type="compositionally biased region" description="Basic and acidic residues" evidence="1">
    <location>
        <begin position="85"/>
        <end position="100"/>
    </location>
</feature>
<comment type="caution">
    <text evidence="2">The sequence shown here is derived from an EMBL/GenBank/DDBJ whole genome shotgun (WGS) entry which is preliminary data.</text>
</comment>
<protein>
    <submittedName>
        <fullName evidence="2">Uncharacterized protein</fullName>
    </submittedName>
</protein>
<dbReference type="InterPro" id="IPR024079">
    <property type="entry name" value="MetalloPept_cat_dom_sf"/>
</dbReference>
<organism evidence="2 3">
    <name type="scientific">Amblyomma americanum</name>
    <name type="common">Lone star tick</name>
    <dbReference type="NCBI Taxonomy" id="6943"/>
    <lineage>
        <taxon>Eukaryota</taxon>
        <taxon>Metazoa</taxon>
        <taxon>Ecdysozoa</taxon>
        <taxon>Arthropoda</taxon>
        <taxon>Chelicerata</taxon>
        <taxon>Arachnida</taxon>
        <taxon>Acari</taxon>
        <taxon>Parasitiformes</taxon>
        <taxon>Ixodida</taxon>
        <taxon>Ixodoidea</taxon>
        <taxon>Ixodidae</taxon>
        <taxon>Amblyomminae</taxon>
        <taxon>Amblyomma</taxon>
    </lineage>
</organism>
<dbReference type="GO" id="GO:0016485">
    <property type="term" value="P:protein processing"/>
    <property type="evidence" value="ECO:0007669"/>
    <property type="project" value="TreeGrafter"/>
</dbReference>
<dbReference type="EMBL" id="JARKHS020034593">
    <property type="protein sequence ID" value="KAK8758020.1"/>
    <property type="molecule type" value="Genomic_DNA"/>
</dbReference>
<dbReference type="Gene3D" id="3.40.390.10">
    <property type="entry name" value="Collagenase (Catalytic Domain)"/>
    <property type="match status" value="1"/>
</dbReference>
<feature type="compositionally biased region" description="Low complexity" evidence="1">
    <location>
        <begin position="145"/>
        <end position="161"/>
    </location>
</feature>
<dbReference type="SUPFAM" id="SSF55486">
    <property type="entry name" value="Metalloproteases ('zincins'), catalytic domain"/>
    <property type="match status" value="2"/>
</dbReference>
<evidence type="ECO:0000256" key="1">
    <source>
        <dbReference type="SAM" id="MobiDB-lite"/>
    </source>
</evidence>
<dbReference type="PANTHER" id="PTHR11733:SF241">
    <property type="entry name" value="GH26575P-RELATED"/>
    <property type="match status" value="1"/>
</dbReference>
<evidence type="ECO:0000313" key="2">
    <source>
        <dbReference type="EMBL" id="KAK8758020.1"/>
    </source>
</evidence>
<accession>A0AAQ4D6D0</accession>